<feature type="region of interest" description="Disordered" evidence="13">
    <location>
        <begin position="1459"/>
        <end position="1495"/>
    </location>
</feature>
<dbReference type="Gene3D" id="1.20.58.530">
    <property type="match status" value="1"/>
</dbReference>
<evidence type="ECO:0000313" key="19">
    <source>
        <dbReference type="Proteomes" id="UP001177023"/>
    </source>
</evidence>
<sequence length="2480" mass="281508">MNIGDPAWLDTGHGYSVPVIIKDLDPIVIESVVSGQTMVVEEPSRLNTRKETKIHVQDVLELSDPSESHILYALQERFRNRRIYTALGEHLVFINPNEPLPIYDGSVLAQIVKNKSDKAHIFSLVRNVVNKIRDGSTAETIVFRGETGSGKTFNAAQAMNALASLAPSRKRPITQNHMEALNRVFHSFGTARTAKNPNSTRFGYVLEFLLKDRNIEGLAIRHTLPLELGRVVAHRAPEKTFNVFYEIVAGLSEAQKEELEMLEEKKFFYLSQGALNDPTDNTDAENFAKLDLAFDTLGFSEEQRSFVYRILAVILHLGNTYFKNTKNANGTEGVELGSGREISTTARLLEINEAKWGAHFEHKFWKTDDGIQSANLNINQALDCRDGIAQLLYEELFAWILNRISQNFKCPEHTAVIRIVDMYGFERYAANSLQQLCINAVNERVHGFYLRKVFEEPISEMAKQGIKQSFEYPGVENAKTIELLFKKPTGLLPLLDDECKFPKATDETYLQHTNLNHLDKSVYGKSRNKDKCEFSVRHYGGTTWYSIVNYIHSNRRAVPAGMIHALSQSHNQNIQLMFRAICGGREFGDYIVYAGLQHSKSIQQIIQALHGTSIHFVACVRANSERQVAKFDLPTVSRQLRSLTILDSVSFRVNNPTMRFEQAEFARRFRCLLPGMIAVHQKPEEIINDILTGQGFAYQDDYQIGPQSVFVSEKLCRRLESRREAVIDDAVVVLQKGLRCLIVRRQYVKQRKAALLIQSAFRGWLARKRYIDLLDSRQKTLSQEARKNKRLQAYQEIANGAQEAGEDEVTLGSVAHLDVGEDIRKTLESPFGGKKTETRTLHNYLSTPTRLIKPTVQPMTIEQFAEQNFKGHLLEVRRSPIATPFLLKTCEADFQLSLSMFKLVLKYMNDATLTGEKLQVLAKIIVQMAISNIHQRDELFIQLANQTYNNPRKANADRGWTLVLCALNSFPPSRLVLPMLLGYFQEQQMPLKGCLVEALLRKVKTMDPTASRIYSSNRLEQLSFTARQGMTVQVETPGGETLLVEAQPWATVNEMAGRILRERGVTNSDGWTVSVESEEQIYAPLGGDFFHDVICEIEGVDNDRPLFFKYSNAGLTVTQPNGPPATETRLNRVRSSPVEKRRVRNFSAQTRDSTTDDSSNSPRSQDEGDRENVYSYTMPRKKGPRSVSEDPRGASRASTLGRGERNRSRGDEYDTIDDRPVSRVNRAPSQNTLRRYHDSQQAFSIAQPIAQPIYVPQGGVQFMPMMMIPTNGGNMMQPIYGTMPQPNPEPRHHREFSNDSLDDAAPSRRTPASRLTGRAPSTDRVPSEYSNLSVASRIRRIPVPRENGDVDRFLDEVFDQVLSPQELKRTKLPTSMLAASIKGGLGDVKNRQPSRDREGYGSSDYDYVERRDVPSRSNGHYDGNNSSGKYYELDDDRDRTPVMANGDNDQMMCMPQGGSLANSQMSHVPSSRLSSYDYDDGSDSPIGSTSRIPDGYDQTGRTYACTTSFTGCHNDTIGLNRIPTELYRVVQNQVSNSEHPTPHKFPFNGIHFAKEQAKKEREALDKLNEANKHLPPPIDAVRLFRPKIQKKEEPVGTLEIPEEPPAICIVPAKKDWGSEVQRSNTRLLSPESHASPIPEPQPARQVPVFLPRAPSPVRQRPALSYVKQPWKLTIRKEMFYPGERLDDPVMISQVFSQIIDDCKKFIPYRIRAHERENVKGILKDSKVPPELLARQDEIPVGVKARVVEAARRWPLYFSQIHEVVEMRGNENIYLLLALSETGLRLLVQNPMQKESPLKIQDHFDFDDIRGVDVQLVDQLVLTTKSGMKVVLRTQRADYIKAQMAKCFDGEVKEKVFMRAVTDYITKEPNLLSFVKGDVIEILTPEDEVVPVGWLHGRLGNRYGNLPKDYVKPLNAPLDDHPLPPPIITDIADPAPPPLPLDDIDINDYNFEDNAYELGIGNDKHTMMEFALMYYRSQGNESGKGKRGKQWTWRDVADKVKWTDRPIQHSLIRIDNAEANKIACEAFGCILRYMGDENMKKSETKTDCVYRLLLICQKNEAMRDEVYCQIIRQTTSNRSAKPDSLALGWRLFSVLTAYFSSSPAMWPYLTKYIAETANDVRRACHGTAQLCLQNLSKTKRYGGRRFLLSGAELEQITMHGNHIKRQHYLLPGGHSKLVNTKTVTVVEEILQDLCNGLNIRSPAEQQEFCVCIAVPNQSLIFAANDEYVLDICTEMEHKNKEFEFILRRTVWIHPLRLDNIMYIDVMFHQILPDYLDGLFCSHMSDGNLSAAAMDDIAKMGAYLYFSSEQRGTNIITPRNIYSLIPATVIDRSIGPDQWASRVQHKKNQIGTLQHLDPEMNVTAARMHFLQILEKWPLFGTTMFPVQRTERGATKEDMVLAIQRRGVQLLTPMTHTVVEEWPFTQILATNKFEKDREMMLDLKIGTMREHVTITLQTNRAVDIIRLLGQYTYVDSQNKSTAY</sequence>
<feature type="compositionally biased region" description="Basic and acidic residues" evidence="13">
    <location>
        <begin position="1202"/>
        <end position="1221"/>
    </location>
</feature>
<dbReference type="EMBL" id="CATQJA010002665">
    <property type="protein sequence ID" value="CAJ0583911.1"/>
    <property type="molecule type" value="Genomic_DNA"/>
</dbReference>
<dbReference type="Pfam" id="PF00063">
    <property type="entry name" value="Myosin_head"/>
    <property type="match status" value="1"/>
</dbReference>
<dbReference type="InterPro" id="IPR000299">
    <property type="entry name" value="FERM_domain"/>
</dbReference>
<dbReference type="PANTHER" id="PTHR22692:SF26">
    <property type="entry name" value="SH3 DOMAIN-CONTAINING PROTEIN"/>
    <property type="match status" value="1"/>
</dbReference>
<keyword evidence="4" id="KW-0963">Cytoplasm</keyword>
<feature type="compositionally biased region" description="Basic and acidic residues" evidence="13">
    <location>
        <begin position="1388"/>
        <end position="1399"/>
    </location>
</feature>
<dbReference type="SUPFAM" id="SSF50729">
    <property type="entry name" value="PH domain-like"/>
    <property type="match status" value="1"/>
</dbReference>
<dbReference type="PROSITE" id="PS50096">
    <property type="entry name" value="IQ"/>
    <property type="match status" value="1"/>
</dbReference>
<evidence type="ECO:0000256" key="13">
    <source>
        <dbReference type="SAM" id="MobiDB-lite"/>
    </source>
</evidence>
<dbReference type="InterPro" id="IPR002404">
    <property type="entry name" value="IRS_PTB"/>
</dbReference>
<dbReference type="PROSITE" id="PS51016">
    <property type="entry name" value="MYTH4"/>
    <property type="match status" value="2"/>
</dbReference>
<dbReference type="GO" id="GO:0120025">
    <property type="term" value="C:plasma membrane bounded cell projection"/>
    <property type="evidence" value="ECO:0007669"/>
    <property type="project" value="UniProtKB-ARBA"/>
</dbReference>
<keyword evidence="8 12" id="KW-0518">Myosin</keyword>
<reference evidence="18" key="1">
    <citation type="submission" date="2023-06" db="EMBL/GenBank/DDBJ databases">
        <authorList>
            <person name="Delattre M."/>
        </authorList>
    </citation>
    <scope>NUCLEOTIDE SEQUENCE</scope>
    <source>
        <strain evidence="18">AF72</strain>
    </source>
</reference>
<dbReference type="InterPro" id="IPR011993">
    <property type="entry name" value="PH-like_dom_sf"/>
</dbReference>
<proteinExistence type="inferred from homology"/>
<evidence type="ECO:0000259" key="14">
    <source>
        <dbReference type="PROSITE" id="PS50002"/>
    </source>
</evidence>
<dbReference type="Gene3D" id="1.20.120.720">
    <property type="entry name" value="Myosin VI head, motor domain, U50 subdomain"/>
    <property type="match status" value="1"/>
</dbReference>
<feature type="compositionally biased region" description="Polar residues" evidence="13">
    <location>
        <begin position="1415"/>
        <end position="1428"/>
    </location>
</feature>
<feature type="non-terminal residue" evidence="18">
    <location>
        <position position="2480"/>
    </location>
</feature>
<keyword evidence="10 12" id="KW-0009">Actin-binding</keyword>
<evidence type="ECO:0000259" key="15">
    <source>
        <dbReference type="PROSITE" id="PS50057"/>
    </source>
</evidence>
<dbReference type="PROSITE" id="PS51456">
    <property type="entry name" value="MYOSIN_MOTOR"/>
    <property type="match status" value="1"/>
</dbReference>
<evidence type="ECO:0000256" key="7">
    <source>
        <dbReference type="ARBA" id="ARBA00022840"/>
    </source>
</evidence>
<dbReference type="PANTHER" id="PTHR22692">
    <property type="entry name" value="MYOSIN VII, XV"/>
    <property type="match status" value="1"/>
</dbReference>
<evidence type="ECO:0000256" key="9">
    <source>
        <dbReference type="ARBA" id="ARBA00023175"/>
    </source>
</evidence>
<dbReference type="GO" id="GO:0016459">
    <property type="term" value="C:myosin complex"/>
    <property type="evidence" value="ECO:0007669"/>
    <property type="project" value="UniProtKB-KW"/>
</dbReference>
<keyword evidence="6 12" id="KW-0547">Nucleotide-binding</keyword>
<dbReference type="SMART" id="SM00015">
    <property type="entry name" value="IQ"/>
    <property type="match status" value="2"/>
</dbReference>
<dbReference type="Gene3D" id="3.40.850.10">
    <property type="entry name" value="Kinesin motor domain"/>
    <property type="match status" value="1"/>
</dbReference>
<feature type="binding site" evidence="12">
    <location>
        <begin position="145"/>
        <end position="152"/>
    </location>
    <ligand>
        <name>ATP</name>
        <dbReference type="ChEBI" id="CHEBI:30616"/>
    </ligand>
</feature>
<evidence type="ECO:0000256" key="11">
    <source>
        <dbReference type="PROSITE-ProRule" id="PRU00192"/>
    </source>
</evidence>
<evidence type="ECO:0000256" key="8">
    <source>
        <dbReference type="ARBA" id="ARBA00023123"/>
    </source>
</evidence>
<keyword evidence="5" id="KW-0677">Repeat</keyword>
<gene>
    <name evidence="18" type="ORF">MSPICULIGERA_LOCUS21979</name>
</gene>
<feature type="region of interest" description="Disordered" evidence="13">
    <location>
        <begin position="1114"/>
        <end position="1233"/>
    </location>
</feature>
<dbReference type="Pfam" id="PF26570">
    <property type="entry name" value="MYO15"/>
    <property type="match status" value="1"/>
</dbReference>
<dbReference type="SUPFAM" id="SSF50044">
    <property type="entry name" value="SH3-domain"/>
    <property type="match status" value="1"/>
</dbReference>
<dbReference type="Pfam" id="PF00784">
    <property type="entry name" value="MyTH4"/>
    <property type="match status" value="2"/>
</dbReference>
<dbReference type="Proteomes" id="UP001177023">
    <property type="component" value="Unassembled WGS sequence"/>
</dbReference>
<dbReference type="GO" id="GO:0003779">
    <property type="term" value="F:actin binding"/>
    <property type="evidence" value="ECO:0007669"/>
    <property type="project" value="UniProtKB-KW"/>
</dbReference>
<dbReference type="Pfam" id="PF02174">
    <property type="entry name" value="IRS"/>
    <property type="match status" value="1"/>
</dbReference>
<dbReference type="GO" id="GO:0005524">
    <property type="term" value="F:ATP binding"/>
    <property type="evidence" value="ECO:0007669"/>
    <property type="project" value="UniProtKB-UniRule"/>
</dbReference>
<dbReference type="InterPro" id="IPR059004">
    <property type="entry name" value="MYO15"/>
</dbReference>
<dbReference type="InterPro" id="IPR027417">
    <property type="entry name" value="P-loop_NTPase"/>
</dbReference>
<evidence type="ECO:0000256" key="1">
    <source>
        <dbReference type="ARBA" id="ARBA00004496"/>
    </source>
</evidence>
<dbReference type="PROSITE" id="PS50057">
    <property type="entry name" value="FERM_3"/>
    <property type="match status" value="1"/>
</dbReference>
<evidence type="ECO:0000256" key="6">
    <source>
        <dbReference type="ARBA" id="ARBA00022741"/>
    </source>
</evidence>
<feature type="domain" description="MyTH4" evidence="16">
    <location>
        <begin position="2001"/>
        <end position="2156"/>
    </location>
</feature>
<protein>
    <recommendedName>
        <fullName evidence="20">Unconventional myosin-XV</fullName>
    </recommendedName>
</protein>
<evidence type="ECO:0000256" key="3">
    <source>
        <dbReference type="ARBA" id="ARBA00022443"/>
    </source>
</evidence>
<organism evidence="18 19">
    <name type="scientific">Mesorhabditis spiculigera</name>
    <dbReference type="NCBI Taxonomy" id="96644"/>
    <lineage>
        <taxon>Eukaryota</taxon>
        <taxon>Metazoa</taxon>
        <taxon>Ecdysozoa</taxon>
        <taxon>Nematoda</taxon>
        <taxon>Chromadorea</taxon>
        <taxon>Rhabditida</taxon>
        <taxon>Rhabditina</taxon>
        <taxon>Rhabditomorpha</taxon>
        <taxon>Rhabditoidea</taxon>
        <taxon>Rhabditidae</taxon>
        <taxon>Mesorhabditinae</taxon>
        <taxon>Mesorhabditis</taxon>
    </lineage>
</organism>
<feature type="region of interest" description="Disordered" evidence="13">
    <location>
        <begin position="1282"/>
        <end position="1329"/>
    </location>
</feature>
<comment type="similarity">
    <text evidence="2 12">Belongs to the TRAFAC class myosin-kinesin ATPase superfamily. Myosin family.</text>
</comment>
<feature type="domain" description="MyTH4" evidence="16">
    <location>
        <begin position="876"/>
        <end position="1025"/>
    </location>
</feature>
<dbReference type="InterPro" id="IPR051567">
    <property type="entry name" value="Unconventional_Myosin_ATPase"/>
</dbReference>
<dbReference type="InterPro" id="IPR019748">
    <property type="entry name" value="FERM_central"/>
</dbReference>
<dbReference type="Pfam" id="PF07653">
    <property type="entry name" value="SH3_2"/>
    <property type="match status" value="1"/>
</dbReference>
<dbReference type="Gene3D" id="1.25.40.530">
    <property type="entry name" value="MyTH4 domain"/>
    <property type="match status" value="2"/>
</dbReference>
<dbReference type="InterPro" id="IPR000857">
    <property type="entry name" value="MyTH4_dom"/>
</dbReference>
<evidence type="ECO:0008006" key="20">
    <source>
        <dbReference type="Google" id="ProtNLM"/>
    </source>
</evidence>
<feature type="region of interest" description="Actin-binding" evidence="12">
    <location>
        <begin position="602"/>
        <end position="624"/>
    </location>
</feature>
<keyword evidence="7 12" id="KW-0067">ATP-binding</keyword>
<comment type="caution">
    <text evidence="18">The sequence shown here is derived from an EMBL/GenBank/DDBJ whole genome shotgun (WGS) entry which is preliminary data.</text>
</comment>
<dbReference type="InterPro" id="IPR000048">
    <property type="entry name" value="IQ_motif_EF-hand-BS"/>
</dbReference>
<evidence type="ECO:0000256" key="5">
    <source>
        <dbReference type="ARBA" id="ARBA00022737"/>
    </source>
</evidence>
<dbReference type="InterPro" id="IPR036028">
    <property type="entry name" value="SH3-like_dom_sf"/>
</dbReference>
<dbReference type="Gene3D" id="1.20.5.190">
    <property type="match status" value="1"/>
</dbReference>
<dbReference type="Pfam" id="PF00612">
    <property type="entry name" value="IQ"/>
    <property type="match status" value="1"/>
</dbReference>
<dbReference type="Gene3D" id="2.30.30.40">
    <property type="entry name" value="SH3 Domains"/>
    <property type="match status" value="1"/>
</dbReference>
<comment type="subcellular location">
    <subcellularLocation>
        <location evidence="1">Cytoplasm</location>
    </subcellularLocation>
</comment>
<dbReference type="InterPro" id="IPR001452">
    <property type="entry name" value="SH3_domain"/>
</dbReference>
<dbReference type="SMART" id="SM00139">
    <property type="entry name" value="MyTH4"/>
    <property type="match status" value="2"/>
</dbReference>
<evidence type="ECO:0000256" key="4">
    <source>
        <dbReference type="ARBA" id="ARBA00022490"/>
    </source>
</evidence>
<dbReference type="InterPro" id="IPR001609">
    <property type="entry name" value="Myosin_head_motor_dom-like"/>
</dbReference>
<feature type="compositionally biased region" description="Polar residues" evidence="13">
    <location>
        <begin position="1459"/>
        <end position="1468"/>
    </location>
</feature>
<keyword evidence="3 11" id="KW-0728">SH3 domain</keyword>
<evidence type="ECO:0000313" key="18">
    <source>
        <dbReference type="EMBL" id="CAJ0583911.1"/>
    </source>
</evidence>
<dbReference type="SUPFAM" id="SSF52540">
    <property type="entry name" value="P-loop containing nucleoside triphosphate hydrolases"/>
    <property type="match status" value="1"/>
</dbReference>
<dbReference type="InterPro" id="IPR038185">
    <property type="entry name" value="MyTH4_dom_sf"/>
</dbReference>
<feature type="compositionally biased region" description="Low complexity" evidence="13">
    <location>
        <begin position="1150"/>
        <end position="1159"/>
    </location>
</feature>
<dbReference type="InterPro" id="IPR019749">
    <property type="entry name" value="Band_41_domain"/>
</dbReference>
<feature type="region of interest" description="Disordered" evidence="13">
    <location>
        <begin position="1385"/>
        <end position="1439"/>
    </location>
</feature>
<evidence type="ECO:0000259" key="16">
    <source>
        <dbReference type="PROSITE" id="PS51016"/>
    </source>
</evidence>
<keyword evidence="9 12" id="KW-0505">Motor protein</keyword>
<accession>A0AA36GG44</accession>
<keyword evidence="19" id="KW-1185">Reference proteome</keyword>
<dbReference type="SMART" id="SM00242">
    <property type="entry name" value="MYSc"/>
    <property type="match status" value="1"/>
</dbReference>
<dbReference type="Gene3D" id="6.20.240.20">
    <property type="match status" value="1"/>
</dbReference>
<dbReference type="Gene3D" id="2.30.29.30">
    <property type="entry name" value="Pleckstrin-homology domain (PH domain)/Phosphotyrosine-binding domain (PTB)"/>
    <property type="match status" value="1"/>
</dbReference>
<dbReference type="PRINTS" id="PR00193">
    <property type="entry name" value="MYOSINHEAVY"/>
</dbReference>
<feature type="domain" description="SH3" evidence="14">
    <location>
        <begin position="1852"/>
        <end position="1915"/>
    </location>
</feature>
<feature type="domain" description="FERM" evidence="15">
    <location>
        <begin position="2162"/>
        <end position="2476"/>
    </location>
</feature>
<feature type="domain" description="Myosin motor" evidence="17">
    <location>
        <begin position="54"/>
        <end position="724"/>
    </location>
</feature>
<dbReference type="Gene3D" id="1.10.10.820">
    <property type="match status" value="1"/>
</dbReference>
<evidence type="ECO:0000256" key="10">
    <source>
        <dbReference type="ARBA" id="ARBA00023203"/>
    </source>
</evidence>
<evidence type="ECO:0000256" key="12">
    <source>
        <dbReference type="PROSITE-ProRule" id="PRU00782"/>
    </source>
</evidence>
<dbReference type="PROSITE" id="PS50002">
    <property type="entry name" value="SH3"/>
    <property type="match status" value="1"/>
</dbReference>
<evidence type="ECO:0000256" key="2">
    <source>
        <dbReference type="ARBA" id="ARBA00008314"/>
    </source>
</evidence>
<dbReference type="InterPro" id="IPR036961">
    <property type="entry name" value="Kinesin_motor_dom_sf"/>
</dbReference>
<dbReference type="CDD" id="cd23767">
    <property type="entry name" value="IQCD"/>
    <property type="match status" value="1"/>
</dbReference>
<dbReference type="SMART" id="SM00295">
    <property type="entry name" value="B41"/>
    <property type="match status" value="1"/>
</dbReference>
<evidence type="ECO:0000259" key="17">
    <source>
        <dbReference type="PROSITE" id="PS51456"/>
    </source>
</evidence>
<dbReference type="SMART" id="SM00326">
    <property type="entry name" value="SH3"/>
    <property type="match status" value="1"/>
</dbReference>
<dbReference type="GO" id="GO:0003774">
    <property type="term" value="F:cytoskeletal motor activity"/>
    <property type="evidence" value="ECO:0007669"/>
    <property type="project" value="UniProtKB-UniRule"/>
</dbReference>
<dbReference type="CDD" id="cd14473">
    <property type="entry name" value="FERM_B-lobe"/>
    <property type="match status" value="1"/>
</dbReference>
<name>A0AA36GG44_9BILA</name>